<dbReference type="SMART" id="SM00862">
    <property type="entry name" value="Trans_reg_C"/>
    <property type="match status" value="1"/>
</dbReference>
<feature type="modified residue" description="4-aspartylphosphate" evidence="2">
    <location>
        <position position="51"/>
    </location>
</feature>
<keyword evidence="2" id="KW-0597">Phosphoprotein</keyword>
<dbReference type="PANTHER" id="PTHR48111:SF36">
    <property type="entry name" value="TRANSCRIPTIONAL REGULATORY PROTEIN CUTR"/>
    <property type="match status" value="1"/>
</dbReference>
<organism evidence="6 7">
    <name type="scientific">Flexivirga alba</name>
    <dbReference type="NCBI Taxonomy" id="702742"/>
    <lineage>
        <taxon>Bacteria</taxon>
        <taxon>Bacillati</taxon>
        <taxon>Actinomycetota</taxon>
        <taxon>Actinomycetes</taxon>
        <taxon>Micrococcales</taxon>
        <taxon>Dermacoccaceae</taxon>
        <taxon>Flexivirga</taxon>
    </lineage>
</organism>
<dbReference type="InterPro" id="IPR001789">
    <property type="entry name" value="Sig_transdc_resp-reg_receiver"/>
</dbReference>
<dbReference type="SMART" id="SM00448">
    <property type="entry name" value="REC"/>
    <property type="match status" value="1"/>
</dbReference>
<evidence type="ECO:0000313" key="7">
    <source>
        <dbReference type="Proteomes" id="UP001596298"/>
    </source>
</evidence>
<proteinExistence type="predicted"/>
<evidence type="ECO:0000256" key="1">
    <source>
        <dbReference type="ARBA" id="ARBA00023125"/>
    </source>
</evidence>
<evidence type="ECO:0000259" key="4">
    <source>
        <dbReference type="PROSITE" id="PS50110"/>
    </source>
</evidence>
<dbReference type="Pfam" id="PF00486">
    <property type="entry name" value="Trans_reg_C"/>
    <property type="match status" value="1"/>
</dbReference>
<gene>
    <name evidence="6" type="ORF">ACFQDH_19155</name>
</gene>
<dbReference type="RefSeq" id="WP_382403987.1">
    <property type="nucleotide sequence ID" value="NZ_JBHSWH010000001.1"/>
</dbReference>
<dbReference type="Proteomes" id="UP001596298">
    <property type="component" value="Unassembled WGS sequence"/>
</dbReference>
<dbReference type="InterPro" id="IPR001867">
    <property type="entry name" value="OmpR/PhoB-type_DNA-bd"/>
</dbReference>
<protein>
    <submittedName>
        <fullName evidence="6">Response regulator transcription factor</fullName>
    </submittedName>
</protein>
<keyword evidence="7" id="KW-1185">Reference proteome</keyword>
<accession>A0ABW2AKE1</accession>
<dbReference type="EMBL" id="JBHSWH010000001">
    <property type="protein sequence ID" value="MFC6707315.1"/>
    <property type="molecule type" value="Genomic_DNA"/>
</dbReference>
<name>A0ABW2AKE1_9MICO</name>
<dbReference type="InterPro" id="IPR011006">
    <property type="entry name" value="CheY-like_superfamily"/>
</dbReference>
<dbReference type="Gene3D" id="3.40.50.2300">
    <property type="match status" value="1"/>
</dbReference>
<dbReference type="Gene3D" id="1.10.10.10">
    <property type="entry name" value="Winged helix-like DNA-binding domain superfamily/Winged helix DNA-binding domain"/>
    <property type="match status" value="1"/>
</dbReference>
<dbReference type="InterPro" id="IPR036388">
    <property type="entry name" value="WH-like_DNA-bd_sf"/>
</dbReference>
<dbReference type="InterPro" id="IPR039420">
    <property type="entry name" value="WalR-like"/>
</dbReference>
<reference evidence="7" key="1">
    <citation type="journal article" date="2019" name="Int. J. Syst. Evol. Microbiol.">
        <title>The Global Catalogue of Microorganisms (GCM) 10K type strain sequencing project: providing services to taxonomists for standard genome sequencing and annotation.</title>
        <authorList>
            <consortium name="The Broad Institute Genomics Platform"/>
            <consortium name="The Broad Institute Genome Sequencing Center for Infectious Disease"/>
            <person name="Wu L."/>
            <person name="Ma J."/>
        </authorList>
    </citation>
    <scope>NUCLEOTIDE SEQUENCE [LARGE SCALE GENOMIC DNA]</scope>
    <source>
        <strain evidence="7">CCUG 58127</strain>
    </source>
</reference>
<evidence type="ECO:0000256" key="3">
    <source>
        <dbReference type="PROSITE-ProRule" id="PRU01091"/>
    </source>
</evidence>
<feature type="domain" description="Response regulatory" evidence="4">
    <location>
        <begin position="2"/>
        <end position="116"/>
    </location>
</feature>
<evidence type="ECO:0000256" key="2">
    <source>
        <dbReference type="PROSITE-ProRule" id="PRU00169"/>
    </source>
</evidence>
<keyword evidence="1 3" id="KW-0238">DNA-binding</keyword>
<dbReference type="SUPFAM" id="SSF52172">
    <property type="entry name" value="CheY-like"/>
    <property type="match status" value="1"/>
</dbReference>
<dbReference type="Pfam" id="PF00072">
    <property type="entry name" value="Response_reg"/>
    <property type="match status" value="1"/>
</dbReference>
<dbReference type="CDD" id="cd00383">
    <property type="entry name" value="trans_reg_C"/>
    <property type="match status" value="1"/>
</dbReference>
<evidence type="ECO:0000259" key="5">
    <source>
        <dbReference type="PROSITE" id="PS51755"/>
    </source>
</evidence>
<feature type="domain" description="OmpR/PhoB-type" evidence="5">
    <location>
        <begin position="124"/>
        <end position="222"/>
    </location>
</feature>
<dbReference type="PROSITE" id="PS50110">
    <property type="entry name" value="RESPONSE_REGULATORY"/>
    <property type="match status" value="1"/>
</dbReference>
<sequence length="225" mass="25078">MRVLIIEDEHRLAQAIASGLAADGFTVDTAPDGQDGLWKATEQVYDVIVLDIMLPKMNGYDVVKRLRAAQLWTPVLMLTAKDGEYDEADALDLGADDYLTKPFSYVVLLAHLRALVRRGAPVRPVILSAGDLVLDPATRRCARADHEISLTPREFALLEYLLRRRNEVVSKSDMLANVWDEFYEGDPNIVEVYIGYLRRKIDAPFGRSSIQTVRGAGYRLNGDGG</sequence>
<evidence type="ECO:0000313" key="6">
    <source>
        <dbReference type="EMBL" id="MFC6707315.1"/>
    </source>
</evidence>
<comment type="caution">
    <text evidence="6">The sequence shown here is derived from an EMBL/GenBank/DDBJ whole genome shotgun (WGS) entry which is preliminary data.</text>
</comment>
<feature type="DNA-binding region" description="OmpR/PhoB-type" evidence="3">
    <location>
        <begin position="124"/>
        <end position="222"/>
    </location>
</feature>
<dbReference type="PANTHER" id="PTHR48111">
    <property type="entry name" value="REGULATOR OF RPOS"/>
    <property type="match status" value="1"/>
</dbReference>
<dbReference type="PROSITE" id="PS51755">
    <property type="entry name" value="OMPR_PHOB"/>
    <property type="match status" value="1"/>
</dbReference>